<evidence type="ECO:0000313" key="3">
    <source>
        <dbReference type="Proteomes" id="UP000005222"/>
    </source>
</evidence>
<evidence type="ECO:0000313" key="1">
    <source>
        <dbReference type="EMBL" id="CCE80292.1"/>
    </source>
</evidence>
<protein>
    <submittedName>
        <fullName evidence="1">Piso0_003405 protein</fullName>
    </submittedName>
</protein>
<dbReference type="eggNOG" id="ENOG502RPYD">
    <property type="taxonomic scope" value="Eukaryota"/>
</dbReference>
<organism evidence="1 3">
    <name type="scientific">Pichia sorbitophila (strain ATCC MYA-4447 / BCRC 22081 / CBS 7064 / NBRC 10061 / NRRL Y-12695)</name>
    <name type="common">Hybrid yeast</name>
    <dbReference type="NCBI Taxonomy" id="559304"/>
    <lineage>
        <taxon>Eukaryota</taxon>
        <taxon>Fungi</taxon>
        <taxon>Dikarya</taxon>
        <taxon>Ascomycota</taxon>
        <taxon>Saccharomycotina</taxon>
        <taxon>Pichiomycetes</taxon>
        <taxon>Debaryomycetaceae</taxon>
        <taxon>Millerozyma</taxon>
    </lineage>
</organism>
<dbReference type="HOGENOM" id="CLU_417961_0_0_1"/>
<dbReference type="STRING" id="559304.G8YIZ7"/>
<gene>
    <name evidence="1" type="primary">Piso0_003405</name>
    <name evidence="1" type="ORF">GNLVRS01_PISO0G11600g</name>
    <name evidence="2" type="ORF">GNLVRS01_PISO0H11601g</name>
</gene>
<dbReference type="OrthoDB" id="4017550at2759"/>
<reference evidence="3" key="2">
    <citation type="journal article" date="2012" name="G3 (Bethesda)">
        <title>Pichia sorbitophila, an interspecies yeast hybrid reveals early steps of genome resolution following polyploidization.</title>
        <authorList>
            <person name="Leh Louis V."/>
            <person name="Despons L."/>
            <person name="Friedrich A."/>
            <person name="Martin T."/>
            <person name="Durrens P."/>
            <person name="Casaregola S."/>
            <person name="Neuveglise C."/>
            <person name="Fairhead C."/>
            <person name="Marck C."/>
            <person name="Cruz J.A."/>
            <person name="Straub M.L."/>
            <person name="Kugler V."/>
            <person name="Sacerdot C."/>
            <person name="Uzunov Z."/>
            <person name="Thierry A."/>
            <person name="Weiss S."/>
            <person name="Bleykasten C."/>
            <person name="De Montigny J."/>
            <person name="Jacques N."/>
            <person name="Jung P."/>
            <person name="Lemaire M."/>
            <person name="Mallet S."/>
            <person name="Morel G."/>
            <person name="Richard G.F."/>
            <person name="Sarkar A."/>
            <person name="Savel G."/>
            <person name="Schacherer J."/>
            <person name="Seret M.L."/>
            <person name="Talla E."/>
            <person name="Samson G."/>
            <person name="Jubin C."/>
            <person name="Poulain J."/>
            <person name="Vacherie B."/>
            <person name="Barbe V."/>
            <person name="Pelletier E."/>
            <person name="Sherman D.J."/>
            <person name="Westhof E."/>
            <person name="Weissenbach J."/>
            <person name="Baret P.V."/>
            <person name="Wincker P."/>
            <person name="Gaillardin C."/>
            <person name="Dujon B."/>
            <person name="Souciet J.L."/>
        </authorList>
    </citation>
    <scope>NUCLEOTIDE SEQUENCE [LARGE SCALE GENOMIC DNA]</scope>
    <source>
        <strain evidence="3">ATCC MYA-4447 / BCRC 22081 / CBS 7064 / NBRC 10061 / NRRL Y-12695</strain>
    </source>
</reference>
<dbReference type="EMBL" id="FO082052">
    <property type="protein sequence ID" value="CCE81057.1"/>
    <property type="molecule type" value="Genomic_DNA"/>
</dbReference>
<accession>G8YIZ7</accession>
<reference evidence="1" key="1">
    <citation type="submission" date="2011-10" db="EMBL/GenBank/DDBJ databases">
        <authorList>
            <person name="Genoscope - CEA"/>
        </authorList>
    </citation>
    <scope>NUCLEOTIDE SEQUENCE</scope>
</reference>
<proteinExistence type="predicted"/>
<dbReference type="EMBL" id="FO082053">
    <property type="protein sequence ID" value="CCE80292.1"/>
    <property type="molecule type" value="Genomic_DNA"/>
</dbReference>
<dbReference type="InterPro" id="IPR011990">
    <property type="entry name" value="TPR-like_helical_dom_sf"/>
</dbReference>
<dbReference type="Gene3D" id="1.25.40.10">
    <property type="entry name" value="Tetratricopeptide repeat domain"/>
    <property type="match status" value="1"/>
</dbReference>
<name>G8YIZ7_PICSO</name>
<dbReference type="AlphaFoldDB" id="G8YIZ7"/>
<dbReference type="InParanoid" id="G8YIZ7"/>
<sequence>MTIILRRRVVCNKVYRPNRLVHTVVGNFAKRLKNESGSALSLLERTTKLVSENQEVLQDYLEVGINTQRPPISDVWNSLLLKAKGIDKVSDERKQLLLEGKKHVRVPQIAYNKFLKALYPFKEVYTHQDELSLGSNFARFSLINHDLIYKEYSELPKPAPLYMEPNHLEEFLDQFFFLRDFIRPTNMGRSFKSSSKVIYARYREQANRRKNHISMCSHIIEDMKMAGLPLSTQERNRLIFMSFFKDDHQIIQKVTRAVEALNLGEEKSRLLSNKDFNWKSYKTIKEQFIQESSEGKLHISTYNTLLSIACRHDCAVVLNDILHDLGLDFLLEVTNESKPIASANRETIEILLSYFSYNPRGKNADKFYSVVKYLTESNITPDIRIVNEIIKGLIRLERMDEANYVLYCLFQNPGLTLNTYPDSSQFSPERIIEKGLTYECKKYYKEVLQIYDFVKHVLNEKNISVESHFEVRPNESTFKPFLDYYCSPTNANFSAEGVLAYIRDAEENGLILTTRMFQVIFEKFITMNSGHHPDTDWSYDMLNAVTSKFLHNHDIMTSSHPSERESVSKLILDDRLSTDFDSAKVYQDLKGRFIKVSDHMVNIITQAHITVINNSGFIDSNKKKSIVHHIKQSKLELFECVQDKRKSTPMRRDQSLSVNEEVVYLKKAFIIDLIDLVHLW</sequence>
<evidence type="ECO:0000313" key="2">
    <source>
        <dbReference type="EMBL" id="CCE81057.1"/>
    </source>
</evidence>
<dbReference type="Proteomes" id="UP000005222">
    <property type="component" value="Chromosome G"/>
</dbReference>
<keyword evidence="3" id="KW-1185">Reference proteome</keyword>
<dbReference type="Proteomes" id="UP000005222">
    <property type="component" value="Chromosome H"/>
</dbReference>